<dbReference type="Proteomes" id="UP000282957">
    <property type="component" value="Unassembled WGS sequence"/>
</dbReference>
<reference evidence="1 2" key="1">
    <citation type="submission" date="2019-01" db="EMBL/GenBank/DDBJ databases">
        <authorList>
            <person name="Chen W.-M."/>
        </authorList>
    </citation>
    <scope>NUCLEOTIDE SEQUENCE [LARGE SCALE GENOMIC DNA]</scope>
    <source>
        <strain evidence="1 2">CCP-6</strain>
    </source>
</reference>
<dbReference type="EMBL" id="SACL01000006">
    <property type="protein sequence ID" value="RVT95274.1"/>
    <property type="molecule type" value="Genomic_DNA"/>
</dbReference>
<name>A0A437MCA0_9PROT</name>
<evidence type="ECO:0000313" key="2">
    <source>
        <dbReference type="Proteomes" id="UP000282957"/>
    </source>
</evidence>
<gene>
    <name evidence="1" type="ORF">EOD42_16960</name>
</gene>
<evidence type="ECO:0000313" key="1">
    <source>
        <dbReference type="EMBL" id="RVT95274.1"/>
    </source>
</evidence>
<dbReference type="AlphaFoldDB" id="A0A437MCA0"/>
<protein>
    <submittedName>
        <fullName evidence="1">Uncharacterized protein</fullName>
    </submittedName>
</protein>
<comment type="caution">
    <text evidence="1">The sequence shown here is derived from an EMBL/GenBank/DDBJ whole genome shotgun (WGS) entry which is preliminary data.</text>
</comment>
<dbReference type="RefSeq" id="WP_127788762.1">
    <property type="nucleotide sequence ID" value="NZ_SACL01000006.1"/>
</dbReference>
<accession>A0A437MCA0</accession>
<sequence length="84" mass="8765">MIDVPEGDIEGNLVVSGLRRLADAIERGNFGLVETAVLVINGENVNVFPLGDKAGKAHAVMALQLGSQLLLEPLVRAASPFGEA</sequence>
<proteinExistence type="predicted"/>
<keyword evidence="2" id="KW-1185">Reference proteome</keyword>
<organism evidence="1 2">
    <name type="scientific">Rhodovarius crocodyli</name>
    <dbReference type="NCBI Taxonomy" id="1979269"/>
    <lineage>
        <taxon>Bacteria</taxon>
        <taxon>Pseudomonadati</taxon>
        <taxon>Pseudomonadota</taxon>
        <taxon>Alphaproteobacteria</taxon>
        <taxon>Acetobacterales</taxon>
        <taxon>Roseomonadaceae</taxon>
        <taxon>Rhodovarius</taxon>
    </lineage>
</organism>